<sequence>MRLGCNFQAPGAIFLGALTPGVARSAGAGDGAERNSVGVHEEFVARGSAGVVRDPASGAAMIGARVGADTTLVADATRVSDGIGAQPGAAGAQSDAAGAQPGAAGAQPGAASNSVLRAGAQNLDHGAAGSNDAHTNAKIYDTRVPSV</sequence>
<proteinExistence type="predicted"/>
<feature type="compositionally biased region" description="Low complexity" evidence="1">
    <location>
        <begin position="84"/>
        <end position="111"/>
    </location>
</feature>
<evidence type="ECO:0000313" key="3">
    <source>
        <dbReference type="Proteomes" id="UP001372338"/>
    </source>
</evidence>
<gene>
    <name evidence="2" type="ORF">RIF29_33463</name>
</gene>
<reference evidence="2 3" key="1">
    <citation type="submission" date="2024-01" db="EMBL/GenBank/DDBJ databases">
        <title>The genomes of 5 underutilized Papilionoideae crops provide insights into root nodulation and disease resistanc.</title>
        <authorList>
            <person name="Yuan L."/>
        </authorList>
    </citation>
    <scope>NUCLEOTIDE SEQUENCE [LARGE SCALE GENOMIC DNA]</scope>
    <source>
        <strain evidence="2">ZHUSHIDOU_FW_LH</strain>
        <tissue evidence="2">Leaf</tissue>
    </source>
</reference>
<name>A0AAN9EDP9_CROPI</name>
<evidence type="ECO:0000256" key="1">
    <source>
        <dbReference type="SAM" id="MobiDB-lite"/>
    </source>
</evidence>
<protein>
    <submittedName>
        <fullName evidence="2">Uncharacterized protein</fullName>
    </submittedName>
</protein>
<accession>A0AAN9EDP9</accession>
<feature type="region of interest" description="Disordered" evidence="1">
    <location>
        <begin position="83"/>
        <end position="111"/>
    </location>
</feature>
<keyword evidence="3" id="KW-1185">Reference proteome</keyword>
<dbReference type="EMBL" id="JAYWIO010000007">
    <property type="protein sequence ID" value="KAK7250786.1"/>
    <property type="molecule type" value="Genomic_DNA"/>
</dbReference>
<comment type="caution">
    <text evidence="2">The sequence shown here is derived from an EMBL/GenBank/DDBJ whole genome shotgun (WGS) entry which is preliminary data.</text>
</comment>
<organism evidence="2 3">
    <name type="scientific">Crotalaria pallida</name>
    <name type="common">Smooth rattlebox</name>
    <name type="synonym">Crotalaria striata</name>
    <dbReference type="NCBI Taxonomy" id="3830"/>
    <lineage>
        <taxon>Eukaryota</taxon>
        <taxon>Viridiplantae</taxon>
        <taxon>Streptophyta</taxon>
        <taxon>Embryophyta</taxon>
        <taxon>Tracheophyta</taxon>
        <taxon>Spermatophyta</taxon>
        <taxon>Magnoliopsida</taxon>
        <taxon>eudicotyledons</taxon>
        <taxon>Gunneridae</taxon>
        <taxon>Pentapetalae</taxon>
        <taxon>rosids</taxon>
        <taxon>fabids</taxon>
        <taxon>Fabales</taxon>
        <taxon>Fabaceae</taxon>
        <taxon>Papilionoideae</taxon>
        <taxon>50 kb inversion clade</taxon>
        <taxon>genistoids sensu lato</taxon>
        <taxon>core genistoids</taxon>
        <taxon>Crotalarieae</taxon>
        <taxon>Crotalaria</taxon>
    </lineage>
</organism>
<dbReference type="AlphaFoldDB" id="A0AAN9EDP9"/>
<dbReference type="Proteomes" id="UP001372338">
    <property type="component" value="Unassembled WGS sequence"/>
</dbReference>
<evidence type="ECO:0000313" key="2">
    <source>
        <dbReference type="EMBL" id="KAK7250786.1"/>
    </source>
</evidence>